<accession>A0AAV5JKS7</accession>
<dbReference type="EMBL" id="BPVZ01000037">
    <property type="protein sequence ID" value="GKV12680.1"/>
    <property type="molecule type" value="Genomic_DNA"/>
</dbReference>
<dbReference type="AlphaFoldDB" id="A0AAV5JKS7"/>
<reference evidence="1 2" key="1">
    <citation type="journal article" date="2021" name="Commun. Biol.">
        <title>The genome of Shorea leprosula (Dipterocarpaceae) highlights the ecological relevance of drought in aseasonal tropical rainforests.</title>
        <authorList>
            <person name="Ng K.K.S."/>
            <person name="Kobayashi M.J."/>
            <person name="Fawcett J.A."/>
            <person name="Hatakeyama M."/>
            <person name="Paape T."/>
            <person name="Ng C.H."/>
            <person name="Ang C.C."/>
            <person name="Tnah L.H."/>
            <person name="Lee C.T."/>
            <person name="Nishiyama T."/>
            <person name="Sese J."/>
            <person name="O'Brien M.J."/>
            <person name="Copetti D."/>
            <person name="Mohd Noor M.I."/>
            <person name="Ong R.C."/>
            <person name="Putra M."/>
            <person name="Sireger I.Z."/>
            <person name="Indrioko S."/>
            <person name="Kosugi Y."/>
            <person name="Izuno A."/>
            <person name="Isagi Y."/>
            <person name="Lee S.L."/>
            <person name="Shimizu K.K."/>
        </authorList>
    </citation>
    <scope>NUCLEOTIDE SEQUENCE [LARGE SCALE GENOMIC DNA]</scope>
    <source>
        <strain evidence="1">214</strain>
    </source>
</reference>
<evidence type="ECO:0000313" key="1">
    <source>
        <dbReference type="EMBL" id="GKV12680.1"/>
    </source>
</evidence>
<proteinExistence type="predicted"/>
<dbReference type="Proteomes" id="UP001054252">
    <property type="component" value="Unassembled WGS sequence"/>
</dbReference>
<sequence length="116" mass="13162">MAMAESIRSSLPLFNKLLRPDFFPTHGSILQRTLLCPQALLALVLPTLHICCNFIEPTYNTLLLIQFPALICNVMVNQSYIIHLYPSLNWENVVFELTGRSQEVVPLDPSKNIHSL</sequence>
<organism evidence="1 2">
    <name type="scientific">Rubroshorea leprosula</name>
    <dbReference type="NCBI Taxonomy" id="152421"/>
    <lineage>
        <taxon>Eukaryota</taxon>
        <taxon>Viridiplantae</taxon>
        <taxon>Streptophyta</taxon>
        <taxon>Embryophyta</taxon>
        <taxon>Tracheophyta</taxon>
        <taxon>Spermatophyta</taxon>
        <taxon>Magnoliopsida</taxon>
        <taxon>eudicotyledons</taxon>
        <taxon>Gunneridae</taxon>
        <taxon>Pentapetalae</taxon>
        <taxon>rosids</taxon>
        <taxon>malvids</taxon>
        <taxon>Malvales</taxon>
        <taxon>Dipterocarpaceae</taxon>
        <taxon>Rubroshorea</taxon>
    </lineage>
</organism>
<gene>
    <name evidence="1" type="ORF">SLEP1_g23800</name>
</gene>
<evidence type="ECO:0000313" key="2">
    <source>
        <dbReference type="Proteomes" id="UP001054252"/>
    </source>
</evidence>
<protein>
    <submittedName>
        <fullName evidence="1">Uncharacterized protein</fullName>
    </submittedName>
</protein>
<comment type="caution">
    <text evidence="1">The sequence shown here is derived from an EMBL/GenBank/DDBJ whole genome shotgun (WGS) entry which is preliminary data.</text>
</comment>
<name>A0AAV5JKS7_9ROSI</name>
<keyword evidence="2" id="KW-1185">Reference proteome</keyword>